<name>A0A2N6VLL6_9MICO</name>
<sequence>MKKVFLYGGCVIRDAYELVRDEIGLSGYVARQSLISAMYPPTTVLPKAKLDSNFQKRMVNGDIESNLYPTIRRLKDDTDLYVMDFHVERLGVQKLPDGSFITRSYELLRSQVLDSVPDSKEIVRLGSKRHSIAFQNSVTKLARRLEMLEIKDKILVINAPWAEFDDKGEPFESYRGKAVDEVSGHIENLTAMLAEKGIRVATMPKELAVADAEHKWLRAPFHYGEPAMQWVASQIRNNI</sequence>
<comment type="caution">
    <text evidence="1">The sequence shown here is derived from an EMBL/GenBank/DDBJ whole genome shotgun (WGS) entry which is preliminary data.</text>
</comment>
<proteinExistence type="predicted"/>
<evidence type="ECO:0000313" key="2">
    <source>
        <dbReference type="Proteomes" id="UP000235598"/>
    </source>
</evidence>
<dbReference type="InterPro" id="IPR046237">
    <property type="entry name" value="DUF6270"/>
</dbReference>
<dbReference type="Proteomes" id="UP000235598">
    <property type="component" value="Unassembled WGS sequence"/>
</dbReference>
<evidence type="ECO:0000313" key="1">
    <source>
        <dbReference type="EMBL" id="PMD04977.1"/>
    </source>
</evidence>
<dbReference type="AlphaFoldDB" id="A0A2N6VLL6"/>
<protein>
    <recommendedName>
        <fullName evidence="3">SGNH/GDSL hydrolase family protein</fullName>
    </recommendedName>
</protein>
<evidence type="ECO:0008006" key="3">
    <source>
        <dbReference type="Google" id="ProtNLM"/>
    </source>
</evidence>
<gene>
    <name evidence="1" type="ORF">CJ199_07725</name>
</gene>
<dbReference type="EMBL" id="PNHK01000003">
    <property type="protein sequence ID" value="PMD04977.1"/>
    <property type="molecule type" value="Genomic_DNA"/>
</dbReference>
<dbReference type="Pfam" id="PF19786">
    <property type="entry name" value="DUF6270"/>
    <property type="match status" value="1"/>
</dbReference>
<organism evidence="1 2">
    <name type="scientific">Brevibacterium paucivorans</name>
    <dbReference type="NCBI Taxonomy" id="170994"/>
    <lineage>
        <taxon>Bacteria</taxon>
        <taxon>Bacillati</taxon>
        <taxon>Actinomycetota</taxon>
        <taxon>Actinomycetes</taxon>
        <taxon>Micrococcales</taxon>
        <taxon>Brevibacteriaceae</taxon>
        <taxon>Brevibacterium</taxon>
    </lineage>
</organism>
<dbReference type="OrthoDB" id="8421922at2"/>
<reference evidence="1 2" key="1">
    <citation type="submission" date="2017-09" db="EMBL/GenBank/DDBJ databases">
        <title>Bacterial strain isolated from the female urinary microbiota.</title>
        <authorList>
            <person name="Thomas-White K."/>
            <person name="Kumar N."/>
            <person name="Forster S."/>
            <person name="Putonti C."/>
            <person name="Lawley T."/>
            <person name="Wolfe A.J."/>
        </authorList>
    </citation>
    <scope>NUCLEOTIDE SEQUENCE [LARGE SCALE GENOMIC DNA]</scope>
    <source>
        <strain evidence="1 2">UMB1301</strain>
    </source>
</reference>
<dbReference type="RefSeq" id="WP_102238918.1">
    <property type="nucleotide sequence ID" value="NZ_PNHK01000003.1"/>
</dbReference>
<accession>A0A2N6VLL6</accession>